<evidence type="ECO:0000313" key="2">
    <source>
        <dbReference type="Proteomes" id="UP000464220"/>
    </source>
</evidence>
<reference evidence="1 2" key="1">
    <citation type="submission" date="2019-12" db="EMBL/GenBank/DDBJ databases">
        <title>Phage therapy of healthcare-associated infections.</title>
        <authorList>
            <person name="Kiseleva I.A."/>
            <person name="Zulkarneev E.R."/>
            <person name="Kalendr R.S."/>
            <person name="Rubalskii E.O."/>
            <person name="Aleshkin A.V."/>
            <person name="Vakarina A.A."/>
            <person name="Stepanova T.F."/>
            <person name="Kataeva L.V."/>
        </authorList>
    </citation>
    <scope>NUCLEOTIDE SEQUENCE [LARGE SCALE GENOMIC DNA]</scope>
</reference>
<organism evidence="1 2">
    <name type="scientific">Escherichia phage 2725-N35</name>
    <dbReference type="NCBI Taxonomy" id="2692738"/>
    <lineage>
        <taxon>Viruses</taxon>
        <taxon>Duplodnaviria</taxon>
        <taxon>Heunggongvirae</taxon>
        <taxon>Uroviricota</taxon>
        <taxon>Caudoviricetes</taxon>
        <taxon>Drexlerviridae</taxon>
        <taxon>Braunvirinae</taxon>
        <taxon>Veterinaerplatzvirus</taxon>
        <taxon>Veterinaerplatzvirus vv2725N25</taxon>
    </lineage>
</organism>
<keyword evidence="2" id="KW-1185">Reference proteome</keyword>
<accession>A0A6B9SUH8</accession>
<name>A0A6B9SUH8_9CAUD</name>
<proteinExistence type="predicted"/>
<dbReference type="EMBL" id="MN840485">
    <property type="protein sequence ID" value="QHJ72682.1"/>
    <property type="molecule type" value="Genomic_DNA"/>
</dbReference>
<sequence>MDGANGDGTGEERMSFTEYVIECERLVFDMKTFHWFIIKDLIKPYKQGVTPEAFVKSFYK</sequence>
<evidence type="ECO:0000313" key="1">
    <source>
        <dbReference type="EMBL" id="QHJ72682.1"/>
    </source>
</evidence>
<dbReference type="Proteomes" id="UP000464220">
    <property type="component" value="Segment"/>
</dbReference>
<protein>
    <submittedName>
        <fullName evidence="1">Uncharacterized protein</fullName>
    </submittedName>
</protein>